<evidence type="ECO:0000313" key="10">
    <source>
        <dbReference type="EMBL" id="GAA3967540.1"/>
    </source>
</evidence>
<dbReference type="PANTHER" id="PTHR42684:SF17">
    <property type="entry name" value="ADENOSYLMETHIONINE-8-AMINO-7-OXONONANOATE AMINOTRANSFERASE"/>
    <property type="match status" value="1"/>
</dbReference>
<dbReference type="PROSITE" id="PS00600">
    <property type="entry name" value="AA_TRANSFER_CLASS_3"/>
    <property type="match status" value="1"/>
</dbReference>
<organism evidence="10 11">
    <name type="scientific">Allohahella marinimesophila</name>
    <dbReference type="NCBI Taxonomy" id="1054972"/>
    <lineage>
        <taxon>Bacteria</taxon>
        <taxon>Pseudomonadati</taxon>
        <taxon>Pseudomonadota</taxon>
        <taxon>Gammaproteobacteria</taxon>
        <taxon>Oceanospirillales</taxon>
        <taxon>Hahellaceae</taxon>
        <taxon>Allohahella</taxon>
    </lineage>
</organism>
<feature type="binding site" evidence="9">
    <location>
        <begin position="112"/>
        <end position="113"/>
    </location>
    <ligand>
        <name>pyridoxal 5'-phosphate</name>
        <dbReference type="ChEBI" id="CHEBI:597326"/>
    </ligand>
</feature>
<dbReference type="InterPro" id="IPR015422">
    <property type="entry name" value="PyrdxlP-dep_Trfase_small"/>
</dbReference>
<protein>
    <recommendedName>
        <fullName evidence="9">Adenosylmethionine-8-amino-7-oxononanoate aminotransferase</fullName>
        <ecNumber evidence="9">2.6.1.62</ecNumber>
    </recommendedName>
    <alternativeName>
        <fullName evidence="9">7,8-diamino-pelargonic acid aminotransferase</fullName>
        <shortName evidence="9">DAPA AT</shortName>
        <shortName evidence="9">DAPA aminotransferase</shortName>
    </alternativeName>
    <alternativeName>
        <fullName evidence="9">7,8-diaminononanoate synthase</fullName>
        <shortName evidence="9">DANS</shortName>
    </alternativeName>
    <alternativeName>
        <fullName evidence="9">Diaminopelargonic acid synthase</fullName>
    </alternativeName>
</protein>
<dbReference type="RefSeq" id="WP_344807146.1">
    <property type="nucleotide sequence ID" value="NZ_BAABBO010000011.1"/>
</dbReference>
<evidence type="ECO:0000313" key="11">
    <source>
        <dbReference type="Proteomes" id="UP001501337"/>
    </source>
</evidence>
<dbReference type="SUPFAM" id="SSF53383">
    <property type="entry name" value="PLP-dependent transferases"/>
    <property type="match status" value="1"/>
</dbReference>
<dbReference type="Pfam" id="PF00202">
    <property type="entry name" value="Aminotran_3"/>
    <property type="match status" value="1"/>
</dbReference>
<dbReference type="InterPro" id="IPR049704">
    <property type="entry name" value="Aminotrans_3_PPA_site"/>
</dbReference>
<feature type="binding site" evidence="9">
    <location>
        <position position="52"/>
    </location>
    <ligand>
        <name>substrate</name>
    </ligand>
</feature>
<keyword evidence="6 9" id="KW-0093">Biotin biosynthesis</keyword>
<dbReference type="PANTHER" id="PTHR42684">
    <property type="entry name" value="ADENOSYLMETHIONINE-8-AMINO-7-OXONONANOATE AMINOTRANSFERASE"/>
    <property type="match status" value="1"/>
</dbReference>
<dbReference type="NCBIfam" id="NF004624">
    <property type="entry name" value="PRK05964.1"/>
    <property type="match status" value="1"/>
</dbReference>
<comment type="caution">
    <text evidence="10">The sequence shown here is derived from an EMBL/GenBank/DDBJ whole genome shotgun (WGS) entry which is preliminary data.</text>
</comment>
<feature type="binding site" evidence="9">
    <location>
        <position position="145"/>
    </location>
    <ligand>
        <name>substrate</name>
    </ligand>
</feature>
<evidence type="ECO:0000256" key="4">
    <source>
        <dbReference type="ARBA" id="ARBA00022679"/>
    </source>
</evidence>
<keyword evidence="9" id="KW-0963">Cytoplasm</keyword>
<dbReference type="EMBL" id="BAABBO010000011">
    <property type="protein sequence ID" value="GAA3967540.1"/>
    <property type="molecule type" value="Genomic_DNA"/>
</dbReference>
<sequence>MTPEDLKFDQRHLWHPYTSTLRPLPCAPVVAADGCELQLADGSRLIDGMSSWWSAIHGYNVPELNAALTDQMAKMSHVMFGGITHPAAVALGRRLVDITAPELEAVFLADSGSVSVEVALKMALQYWQGRGVAGKHRFAAFRYGYHGDTFGAMSVTDPDNGMHRLFKGFLAENIFLTEPPIDPACTGKATGESKRTCTCSGQSGCPVADPALIAEWRQTLAKHRDELAAVIVEPIVQGAGGMRIYHPCYLRQLKQICEELDLLLIFDEIAVGFGRTGKLFGYEHADLVPDIMTIGKALTGGYMTLAATLATADVAETVCRSEAGVFMHGPTFMANPLACSVAEASIKLLLESPWQQRLQEIETHLQQALWPLAQLASVASVRVIGGIGVVEMHQSIDVASAQALLAQHGVWLRPFGKMLYTMPPYSISSAQLEKLTDGMAAYARSAV</sequence>
<comment type="subunit">
    <text evidence="9">Homodimer.</text>
</comment>
<comment type="function">
    <text evidence="9">Catalyzes the transfer of the alpha-amino group from S-adenosyl-L-methionine (SAM) to 7-keto-8-aminopelargonic acid (KAPA) to form 7,8-diaminopelargonic acid (DAPA). It is the only aminotransferase known to utilize SAM as an amino donor.</text>
</comment>
<comment type="pathway">
    <text evidence="2 9">Cofactor biosynthesis; biotin biosynthesis; 7,8-diaminononanoate from 8-amino-7-oxononanoate (SAM route): step 1/1.</text>
</comment>
<comment type="catalytic activity">
    <reaction evidence="8 9">
        <text>(8S)-8-amino-7-oxononanoate + S-adenosyl-L-methionine = S-adenosyl-4-methylsulfanyl-2-oxobutanoate + (7R,8S)-7,8-diammoniononanoate</text>
        <dbReference type="Rhea" id="RHEA:16861"/>
        <dbReference type="ChEBI" id="CHEBI:16490"/>
        <dbReference type="ChEBI" id="CHEBI:59789"/>
        <dbReference type="ChEBI" id="CHEBI:149468"/>
        <dbReference type="ChEBI" id="CHEBI:149469"/>
        <dbReference type="EC" id="2.6.1.62"/>
    </reaction>
</comment>
<evidence type="ECO:0000256" key="8">
    <source>
        <dbReference type="ARBA" id="ARBA00048449"/>
    </source>
</evidence>
<dbReference type="InterPro" id="IPR005815">
    <property type="entry name" value="BioA"/>
</dbReference>
<evidence type="ECO:0000256" key="3">
    <source>
        <dbReference type="ARBA" id="ARBA00022576"/>
    </source>
</evidence>
<dbReference type="NCBIfam" id="TIGR00508">
    <property type="entry name" value="bioA"/>
    <property type="match status" value="1"/>
</dbReference>
<feature type="modified residue" description="N6-(pyridoxal phosphate)lysine" evidence="9">
    <location>
        <position position="296"/>
    </location>
</feature>
<keyword evidence="7 9" id="KW-0663">Pyridoxal phosphate</keyword>
<keyword evidence="11" id="KW-1185">Reference proteome</keyword>
<comment type="similarity">
    <text evidence="9">Belongs to the class-III pyridoxal-phosphate-dependent aminotransferase family. BioA subfamily.</text>
</comment>
<feature type="binding site" evidence="9">
    <location>
        <begin position="330"/>
        <end position="331"/>
    </location>
    <ligand>
        <name>pyridoxal 5'-phosphate</name>
        <dbReference type="ChEBI" id="CHEBI:597326"/>
    </ligand>
</feature>
<accession>A0ABP7PLA4</accession>
<evidence type="ECO:0000256" key="5">
    <source>
        <dbReference type="ARBA" id="ARBA00022691"/>
    </source>
</evidence>
<dbReference type="NCBIfam" id="NF005940">
    <property type="entry name" value="PRK07986.1"/>
    <property type="match status" value="1"/>
</dbReference>
<proteinExistence type="inferred from homology"/>
<name>A0ABP7PLA4_9GAMM</name>
<dbReference type="InterPro" id="IPR005814">
    <property type="entry name" value="Aminotrans_3"/>
</dbReference>
<feature type="binding site" evidence="9">
    <location>
        <position position="267"/>
    </location>
    <ligand>
        <name>pyridoxal 5'-phosphate</name>
        <dbReference type="ChEBI" id="CHEBI:597326"/>
    </ligand>
</feature>
<dbReference type="InterPro" id="IPR015424">
    <property type="entry name" value="PyrdxlP-dep_Trfase"/>
</dbReference>
<evidence type="ECO:0000256" key="6">
    <source>
        <dbReference type="ARBA" id="ARBA00022756"/>
    </source>
</evidence>
<reference evidence="11" key="1">
    <citation type="journal article" date="2019" name="Int. J. Syst. Evol. Microbiol.">
        <title>The Global Catalogue of Microorganisms (GCM) 10K type strain sequencing project: providing services to taxonomists for standard genome sequencing and annotation.</title>
        <authorList>
            <consortium name="The Broad Institute Genomics Platform"/>
            <consortium name="The Broad Institute Genome Sequencing Center for Infectious Disease"/>
            <person name="Wu L."/>
            <person name="Ma J."/>
        </authorList>
    </citation>
    <scope>NUCLEOTIDE SEQUENCE [LARGE SCALE GENOMIC DNA]</scope>
    <source>
        <strain evidence="11">JCM 17555</strain>
    </source>
</reference>
<keyword evidence="4 9" id="KW-0808">Transferase</keyword>
<evidence type="ECO:0000256" key="9">
    <source>
        <dbReference type="HAMAP-Rule" id="MF_00834"/>
    </source>
</evidence>
<comment type="cofactor">
    <cofactor evidence="1 9">
        <name>pyridoxal 5'-phosphate</name>
        <dbReference type="ChEBI" id="CHEBI:597326"/>
    </cofactor>
</comment>
<dbReference type="Gene3D" id="3.90.1150.10">
    <property type="entry name" value="Aspartate Aminotransferase, domain 1"/>
    <property type="match status" value="1"/>
</dbReference>
<feature type="binding site" evidence="9">
    <location>
        <position position="296"/>
    </location>
    <ligand>
        <name>substrate</name>
    </ligand>
</feature>
<dbReference type="CDD" id="cd00610">
    <property type="entry name" value="OAT_like"/>
    <property type="match status" value="1"/>
</dbReference>
<evidence type="ECO:0000256" key="1">
    <source>
        <dbReference type="ARBA" id="ARBA00001933"/>
    </source>
</evidence>
<keyword evidence="5 9" id="KW-0949">S-adenosyl-L-methionine</keyword>
<gene>
    <name evidence="9 10" type="primary">bioA</name>
    <name evidence="10" type="ORF">GCM10022278_26620</name>
</gene>
<feature type="binding site" evidence="9">
    <location>
        <position position="329"/>
    </location>
    <ligand>
        <name>substrate</name>
    </ligand>
</feature>
<evidence type="ECO:0000256" key="7">
    <source>
        <dbReference type="ARBA" id="ARBA00022898"/>
    </source>
</evidence>
<dbReference type="InterPro" id="IPR015421">
    <property type="entry name" value="PyrdxlP-dep_Trfase_major"/>
</dbReference>
<feature type="binding site" evidence="9">
    <location>
        <position position="413"/>
    </location>
    <ligand>
        <name>substrate</name>
    </ligand>
</feature>
<comment type="subcellular location">
    <subcellularLocation>
        <location evidence="9">Cytoplasm</location>
    </subcellularLocation>
</comment>
<feature type="site" description="Participates in the substrate recognition with KAPA and in a stacking interaction with the adenine ring of SAM" evidence="9">
    <location>
        <position position="17"/>
    </location>
</feature>
<keyword evidence="3 9" id="KW-0032">Aminotransferase</keyword>
<dbReference type="Gene3D" id="3.40.640.10">
    <property type="entry name" value="Type I PLP-dependent aspartate aminotransferase-like (Major domain)"/>
    <property type="match status" value="1"/>
</dbReference>
<dbReference type="EC" id="2.6.1.62" evidence="9"/>
<dbReference type="Proteomes" id="UP001501337">
    <property type="component" value="Unassembled WGS sequence"/>
</dbReference>
<evidence type="ECO:0000256" key="2">
    <source>
        <dbReference type="ARBA" id="ARBA00005063"/>
    </source>
</evidence>
<dbReference type="HAMAP" id="MF_00834">
    <property type="entry name" value="BioA"/>
    <property type="match status" value="1"/>
</dbReference>